<dbReference type="RefSeq" id="XP_025352092.1">
    <property type="nucleotide sequence ID" value="XM_025503086.1"/>
</dbReference>
<name>A0A316V2P2_9BASI</name>
<protein>
    <submittedName>
        <fullName evidence="3">Uncharacterized protein</fullName>
    </submittedName>
</protein>
<gene>
    <name evidence="3" type="ORF">FA14DRAFT_93027</name>
</gene>
<feature type="transmembrane region" description="Helical" evidence="2">
    <location>
        <begin position="187"/>
        <end position="211"/>
    </location>
</feature>
<keyword evidence="4" id="KW-1185">Reference proteome</keyword>
<keyword evidence="2" id="KW-1133">Transmembrane helix</keyword>
<evidence type="ECO:0000313" key="4">
    <source>
        <dbReference type="Proteomes" id="UP000245771"/>
    </source>
</evidence>
<dbReference type="Proteomes" id="UP000245771">
    <property type="component" value="Unassembled WGS sequence"/>
</dbReference>
<evidence type="ECO:0000256" key="2">
    <source>
        <dbReference type="SAM" id="Phobius"/>
    </source>
</evidence>
<dbReference type="AlphaFoldDB" id="A0A316V2P2"/>
<dbReference type="OrthoDB" id="3365284at2759"/>
<dbReference type="EMBL" id="KZ819607">
    <property type="protein sequence ID" value="PWN31790.1"/>
    <property type="molecule type" value="Genomic_DNA"/>
</dbReference>
<feature type="transmembrane region" description="Helical" evidence="2">
    <location>
        <begin position="530"/>
        <end position="557"/>
    </location>
</feature>
<evidence type="ECO:0000313" key="3">
    <source>
        <dbReference type="EMBL" id="PWN31790.1"/>
    </source>
</evidence>
<dbReference type="GeneID" id="37024867"/>
<feature type="transmembrane region" description="Helical" evidence="2">
    <location>
        <begin position="261"/>
        <end position="283"/>
    </location>
</feature>
<dbReference type="InParanoid" id="A0A316V2P2"/>
<keyword evidence="2" id="KW-0472">Membrane</keyword>
<reference evidence="3 4" key="1">
    <citation type="journal article" date="2018" name="Mol. Biol. Evol.">
        <title>Broad Genomic Sampling Reveals a Smut Pathogenic Ancestry of the Fungal Clade Ustilaginomycotina.</title>
        <authorList>
            <person name="Kijpornyongpan T."/>
            <person name="Mondo S.J."/>
            <person name="Barry K."/>
            <person name="Sandor L."/>
            <person name="Lee J."/>
            <person name="Lipzen A."/>
            <person name="Pangilinan J."/>
            <person name="LaButti K."/>
            <person name="Hainaut M."/>
            <person name="Henrissat B."/>
            <person name="Grigoriev I.V."/>
            <person name="Spatafora J.W."/>
            <person name="Aime M.C."/>
        </authorList>
    </citation>
    <scope>NUCLEOTIDE SEQUENCE [LARGE SCALE GENOMIC DNA]</scope>
    <source>
        <strain evidence="3 4">MCA 3882</strain>
    </source>
</reference>
<feature type="transmembrane region" description="Helical" evidence="2">
    <location>
        <begin position="94"/>
        <end position="121"/>
    </location>
</feature>
<accession>A0A316V2P2</accession>
<proteinExistence type="predicted"/>
<feature type="transmembrane region" description="Helical" evidence="2">
    <location>
        <begin position="50"/>
        <end position="73"/>
    </location>
</feature>
<evidence type="ECO:0000256" key="1">
    <source>
        <dbReference type="SAM" id="MobiDB-lite"/>
    </source>
</evidence>
<sequence length="698" mass="79150">MSLYSHSFNFMASPNGYGGVRPQLPDFQNVGEMKEFVSRLFLFHLQIPHIFLQVKFGASLFVVILFNGLLIIIRRMYDKSFWVARLVKRPSGTIIVPNAILSFAMVESIFITVLVALLFQFCQYYEYYKVKPANFILWITLPWCTAILGVYWAMLGSHYATPTRVKPIGGLYNDRLNWVERLFQNAFMVNFIAAGLPAILCTSVAIPSFMANAHYNKAQKMEEDWQGMYANQTVFTQEMVTEAQLIWYKVLQGTRTASVVFYLWFVWAVVCWLLYTSITFRLIMTIRSELNRPADDVMTFIVTTAHQYSPKMKGIMSQGQSETQLCRRITFEEPPRLSYNGSKGDLSLKQKLRSLPIFASPIVAHSSLSLTHIDEAEPPSPILNRTREPPSPILHRTSEPPSPILNRAREPPSPILNRASETPSPILNRANELPPPSPIVNRFNGLSSPTLNRFNGLPSPTLNRAEMNQSQQRSKEAIDQPQIKTKLSAKFLKSFLPNLILEDDEESSSRLTTNFTQESRKQQKKEMRKAFLQIFVQFLVVSPGCATFASIALFMALTINSSFEKPSSDGLGNRFEYFGPVALLCVVYAIIVFGCGASFALLQRTYEPVFTAITTSHNSHGILRSSQDEDYSLTCNSKVCQTVQNVDPRIGIGQSPIPREKDRRSRAPKKIKTNHIISTFFETKSHHSPRQEDDGDRI</sequence>
<feature type="region of interest" description="Disordered" evidence="1">
    <location>
        <begin position="375"/>
        <end position="421"/>
    </location>
</feature>
<feature type="transmembrane region" description="Helical" evidence="2">
    <location>
        <begin position="133"/>
        <end position="154"/>
    </location>
</feature>
<organism evidence="3 4">
    <name type="scientific">Meira miltonrushii</name>
    <dbReference type="NCBI Taxonomy" id="1280837"/>
    <lineage>
        <taxon>Eukaryota</taxon>
        <taxon>Fungi</taxon>
        <taxon>Dikarya</taxon>
        <taxon>Basidiomycota</taxon>
        <taxon>Ustilaginomycotina</taxon>
        <taxon>Exobasidiomycetes</taxon>
        <taxon>Exobasidiales</taxon>
        <taxon>Brachybasidiaceae</taxon>
        <taxon>Meira</taxon>
    </lineage>
</organism>
<feature type="transmembrane region" description="Helical" evidence="2">
    <location>
        <begin position="577"/>
        <end position="602"/>
    </location>
</feature>
<keyword evidence="2" id="KW-0812">Transmembrane</keyword>